<dbReference type="Pfam" id="PF06177">
    <property type="entry name" value="QueT"/>
    <property type="match status" value="1"/>
</dbReference>
<dbReference type="STRING" id="86416.Clopa_4100"/>
<proteinExistence type="predicted"/>
<evidence type="ECO:0000313" key="3">
    <source>
        <dbReference type="Proteomes" id="UP000013523"/>
    </source>
</evidence>
<feature type="transmembrane region" description="Helical" evidence="1">
    <location>
        <begin position="12"/>
        <end position="32"/>
    </location>
</feature>
<evidence type="ECO:0000313" key="2">
    <source>
        <dbReference type="EMBL" id="AGK98839.1"/>
    </source>
</evidence>
<keyword evidence="1" id="KW-1133">Transmembrane helix</keyword>
<dbReference type="PANTHER" id="PTHR40044">
    <property type="entry name" value="INTEGRAL MEMBRANE PROTEIN-RELATED"/>
    <property type="match status" value="1"/>
</dbReference>
<dbReference type="eggNOG" id="COG4708">
    <property type="taxonomic scope" value="Bacteria"/>
</dbReference>
<dbReference type="HOGENOM" id="CLU_104115_0_0_9"/>
<feature type="transmembrane region" description="Helical" evidence="1">
    <location>
        <begin position="72"/>
        <end position="89"/>
    </location>
</feature>
<dbReference type="RefSeq" id="WP_015617114.1">
    <property type="nucleotide sequence ID" value="NC_021182.1"/>
</dbReference>
<dbReference type="Proteomes" id="UP000013523">
    <property type="component" value="Chromosome"/>
</dbReference>
<gene>
    <name evidence="2" type="ORF">Clopa_4100</name>
</gene>
<keyword evidence="1" id="KW-0472">Membrane</keyword>
<dbReference type="PANTHER" id="PTHR40044:SF1">
    <property type="entry name" value="INTEGRAL MEMBRANE PROTEIN"/>
    <property type="match status" value="1"/>
</dbReference>
<reference evidence="2 3" key="1">
    <citation type="submission" date="2012-01" db="EMBL/GenBank/DDBJ databases">
        <title>Complete sequence of chromosome of Clostridium pasteurianum BC1.</title>
        <authorList>
            <consortium name="US DOE Joint Genome Institute"/>
            <person name="Lucas S."/>
            <person name="Han J."/>
            <person name="Lapidus A."/>
            <person name="Cheng J.-F."/>
            <person name="Goodwin L."/>
            <person name="Pitluck S."/>
            <person name="Peters L."/>
            <person name="Mikhailova N."/>
            <person name="Teshima H."/>
            <person name="Detter J.C."/>
            <person name="Han C."/>
            <person name="Tapia R."/>
            <person name="Land M."/>
            <person name="Hauser L."/>
            <person name="Kyrpides N."/>
            <person name="Ivanova N."/>
            <person name="Pagani I."/>
            <person name="Dunn J."/>
            <person name="Taghavi S."/>
            <person name="Francis A."/>
            <person name="van der Lelie D."/>
            <person name="Woyke T."/>
        </authorList>
    </citation>
    <scope>NUCLEOTIDE SEQUENCE [LARGE SCALE GENOMIC DNA]</scope>
    <source>
        <strain evidence="2 3">BC1</strain>
    </source>
</reference>
<dbReference type="AlphaFoldDB" id="R4KE59"/>
<accession>R4KE59</accession>
<protein>
    <submittedName>
        <fullName evidence="2">Putative membrane protein</fullName>
    </submittedName>
</protein>
<keyword evidence="1" id="KW-0812">Transmembrane</keyword>
<name>R4KE59_CLOPA</name>
<dbReference type="InterPro" id="IPR010387">
    <property type="entry name" value="QueT"/>
</dbReference>
<feature type="transmembrane region" description="Helical" evidence="1">
    <location>
        <begin position="96"/>
        <end position="118"/>
    </location>
</feature>
<dbReference type="OrthoDB" id="9786793at2"/>
<organism evidence="2 3">
    <name type="scientific">Clostridium pasteurianum BC1</name>
    <dbReference type="NCBI Taxonomy" id="86416"/>
    <lineage>
        <taxon>Bacteria</taxon>
        <taxon>Bacillati</taxon>
        <taxon>Bacillota</taxon>
        <taxon>Clostridia</taxon>
        <taxon>Eubacteriales</taxon>
        <taxon>Clostridiaceae</taxon>
        <taxon>Clostridium</taxon>
    </lineage>
</organism>
<feature type="transmembrane region" description="Helical" evidence="1">
    <location>
        <begin position="130"/>
        <end position="149"/>
    </location>
</feature>
<dbReference type="PATRIC" id="fig|86416.3.peg.4100"/>
<sequence length="161" mass="17764">MKIFFQTKNLVRTAMVAALYGALTWALSSLSYGPIQFRLTEIMVLLAFIDSAYIPGLVLGCIIANIFSPMGFVDMAFGSFATLIAVFLISKTKNLFLATLYPTIANGIIIAIELYFILKLPFLLSFGEVALGEFIVVTCLGYPIFKAILKNKKLVTLLKFN</sequence>
<dbReference type="KEGG" id="cpas:Clopa_4100"/>
<keyword evidence="3" id="KW-1185">Reference proteome</keyword>
<evidence type="ECO:0000256" key="1">
    <source>
        <dbReference type="SAM" id="Phobius"/>
    </source>
</evidence>
<feature type="transmembrane region" description="Helical" evidence="1">
    <location>
        <begin position="44"/>
        <end position="66"/>
    </location>
</feature>
<dbReference type="PIRSF" id="PIRSF031501">
    <property type="entry name" value="QueT"/>
    <property type="match status" value="1"/>
</dbReference>
<dbReference type="EMBL" id="CP003261">
    <property type="protein sequence ID" value="AGK98839.1"/>
    <property type="molecule type" value="Genomic_DNA"/>
</dbReference>